<dbReference type="AlphaFoldDB" id="A0A365PGZ1"/>
<gene>
    <name evidence="5" type="ORF">DC346_11935</name>
</gene>
<dbReference type="Pfam" id="PF12625">
    <property type="entry name" value="Arabinose_bd"/>
    <property type="match status" value="1"/>
</dbReference>
<proteinExistence type="predicted"/>
<dbReference type="InterPro" id="IPR018060">
    <property type="entry name" value="HTH_AraC"/>
</dbReference>
<dbReference type="STRING" id="40215.BVL33_02485"/>
<evidence type="ECO:0000313" key="6">
    <source>
        <dbReference type="Proteomes" id="UP000253688"/>
    </source>
</evidence>
<evidence type="ECO:0000256" key="1">
    <source>
        <dbReference type="ARBA" id="ARBA00023015"/>
    </source>
</evidence>
<keyword evidence="1" id="KW-0805">Transcription regulation</keyword>
<dbReference type="PANTHER" id="PTHR47894">
    <property type="entry name" value="HTH-TYPE TRANSCRIPTIONAL REGULATOR GADX"/>
    <property type="match status" value="1"/>
</dbReference>
<comment type="caution">
    <text evidence="5">The sequence shown here is derived from an EMBL/GenBank/DDBJ whole genome shotgun (WGS) entry which is preliminary data.</text>
</comment>
<accession>A0A365PGZ1</accession>
<dbReference type="GO" id="GO:0005829">
    <property type="term" value="C:cytosol"/>
    <property type="evidence" value="ECO:0007669"/>
    <property type="project" value="TreeGrafter"/>
</dbReference>
<evidence type="ECO:0000256" key="2">
    <source>
        <dbReference type="ARBA" id="ARBA00023125"/>
    </source>
</evidence>
<keyword evidence="2" id="KW-0238">DNA-binding</keyword>
<evidence type="ECO:0000313" key="5">
    <source>
        <dbReference type="EMBL" id="RBA45327.1"/>
    </source>
</evidence>
<dbReference type="InterPro" id="IPR032687">
    <property type="entry name" value="AraC-type_N"/>
</dbReference>
<dbReference type="GO" id="GO:0000976">
    <property type="term" value="F:transcription cis-regulatory region binding"/>
    <property type="evidence" value="ECO:0007669"/>
    <property type="project" value="TreeGrafter"/>
</dbReference>
<reference evidence="5 6" key="1">
    <citation type="submission" date="2018-04" db="EMBL/GenBank/DDBJ databases">
        <title>Acinetobacter junii Genome sequencing and assembly.</title>
        <authorList>
            <person name="Su J."/>
            <person name="Rensing C."/>
            <person name="Mazhar H.S."/>
        </authorList>
    </citation>
    <scope>NUCLEOTIDE SEQUENCE [LARGE SCALE GENOMIC DNA]</scope>
    <source>
        <strain evidence="5 6">SC22</strain>
    </source>
</reference>
<dbReference type="GO" id="GO:0003700">
    <property type="term" value="F:DNA-binding transcription factor activity"/>
    <property type="evidence" value="ECO:0007669"/>
    <property type="project" value="InterPro"/>
</dbReference>
<feature type="domain" description="HTH araC/xylS-type" evidence="4">
    <location>
        <begin position="231"/>
        <end position="329"/>
    </location>
</feature>
<dbReference type="EMBL" id="QEWH01000070">
    <property type="protein sequence ID" value="RBA45327.1"/>
    <property type="molecule type" value="Genomic_DNA"/>
</dbReference>
<dbReference type="RefSeq" id="WP_112987018.1">
    <property type="nucleotide sequence ID" value="NZ_CP131470.1"/>
</dbReference>
<evidence type="ECO:0000256" key="3">
    <source>
        <dbReference type="ARBA" id="ARBA00023163"/>
    </source>
</evidence>
<sequence>MSQLKNYTGSVYGGLGHLLATYCEAKNLALPEQLQKIQNLERFDYVIWRDLLEELNQLHPKIGLGLEIAEYVQPKHLGIIAYLALSCESLGEALARYHDFHRLIYDGSPLIVEFNEPYASIRWEAPELHPTQLTDEIAIALMVQFLKLFMSGEMIHLHEVHFVNPAPKNLTVYEQYFHCKVRFDQPKTQLLLPITEAFKPLKTGDHTLQQLLLQQAQALLDKLPNSTQLDQRLQHAILTGLQKNQYQIDFIAEKLGLSVRQLQRHLQQQNTTFQERVQQVRFMLATEYLKDPHLSLQEISLLLCYSEQSAFQRAFKLWTGQTPQQWRKLNTTYSSL</sequence>
<dbReference type="Proteomes" id="UP000253688">
    <property type="component" value="Unassembled WGS sequence"/>
</dbReference>
<dbReference type="InterPro" id="IPR009057">
    <property type="entry name" value="Homeodomain-like_sf"/>
</dbReference>
<organism evidence="5 6">
    <name type="scientific">Acinetobacter junii</name>
    <dbReference type="NCBI Taxonomy" id="40215"/>
    <lineage>
        <taxon>Bacteria</taxon>
        <taxon>Pseudomonadati</taxon>
        <taxon>Pseudomonadota</taxon>
        <taxon>Gammaproteobacteria</taxon>
        <taxon>Moraxellales</taxon>
        <taxon>Moraxellaceae</taxon>
        <taxon>Acinetobacter</taxon>
    </lineage>
</organism>
<dbReference type="SUPFAM" id="SSF46689">
    <property type="entry name" value="Homeodomain-like"/>
    <property type="match status" value="1"/>
</dbReference>
<dbReference type="PANTHER" id="PTHR47894:SF1">
    <property type="entry name" value="HTH-TYPE TRANSCRIPTIONAL REGULATOR VQSM"/>
    <property type="match status" value="1"/>
</dbReference>
<keyword evidence="3" id="KW-0804">Transcription</keyword>
<dbReference type="Gene3D" id="1.10.10.60">
    <property type="entry name" value="Homeodomain-like"/>
    <property type="match status" value="1"/>
</dbReference>
<dbReference type="PROSITE" id="PS01124">
    <property type="entry name" value="HTH_ARAC_FAMILY_2"/>
    <property type="match status" value="1"/>
</dbReference>
<dbReference type="Pfam" id="PF12833">
    <property type="entry name" value="HTH_18"/>
    <property type="match status" value="1"/>
</dbReference>
<evidence type="ECO:0000259" key="4">
    <source>
        <dbReference type="PROSITE" id="PS01124"/>
    </source>
</evidence>
<dbReference type="SMART" id="SM00342">
    <property type="entry name" value="HTH_ARAC"/>
    <property type="match status" value="1"/>
</dbReference>
<protein>
    <submittedName>
        <fullName evidence="5">AraC family transcriptional regulator</fullName>
    </submittedName>
</protein>
<name>A0A365PGZ1_ACIJU</name>